<dbReference type="Pfam" id="PF08668">
    <property type="entry name" value="HDOD"/>
    <property type="match status" value="1"/>
</dbReference>
<accession>A0A7T0BXZ9</accession>
<organism evidence="2 3">
    <name type="scientific">Candidatus Nitronauta litoralis</name>
    <dbReference type="NCBI Taxonomy" id="2705533"/>
    <lineage>
        <taxon>Bacteria</taxon>
        <taxon>Pseudomonadati</taxon>
        <taxon>Nitrospinota/Tectimicrobiota group</taxon>
        <taxon>Nitrospinota</taxon>
        <taxon>Nitrospinia</taxon>
        <taxon>Nitrospinales</taxon>
        <taxon>Nitrospinaceae</taxon>
        <taxon>Candidatus Nitronauta</taxon>
    </lineage>
</organism>
<evidence type="ECO:0000259" key="1">
    <source>
        <dbReference type="PROSITE" id="PS51833"/>
    </source>
</evidence>
<gene>
    <name evidence="2" type="ORF">G3M70_12015</name>
</gene>
<dbReference type="EMBL" id="CP048685">
    <property type="protein sequence ID" value="QPJ62557.1"/>
    <property type="molecule type" value="Genomic_DNA"/>
</dbReference>
<evidence type="ECO:0000313" key="2">
    <source>
        <dbReference type="EMBL" id="QPJ62557.1"/>
    </source>
</evidence>
<dbReference type="KEGG" id="nli:G3M70_12015"/>
<dbReference type="SUPFAM" id="SSF109604">
    <property type="entry name" value="HD-domain/PDEase-like"/>
    <property type="match status" value="1"/>
</dbReference>
<dbReference type="Gene3D" id="1.10.3210.10">
    <property type="entry name" value="Hypothetical protein af1432"/>
    <property type="match status" value="1"/>
</dbReference>
<dbReference type="InterPro" id="IPR052340">
    <property type="entry name" value="RNase_Y/CdgJ"/>
</dbReference>
<feature type="domain" description="HDOD" evidence="1">
    <location>
        <begin position="15"/>
        <end position="210"/>
    </location>
</feature>
<dbReference type="PANTHER" id="PTHR33525:SF3">
    <property type="entry name" value="RIBONUCLEASE Y"/>
    <property type="match status" value="1"/>
</dbReference>
<dbReference type="AlphaFoldDB" id="A0A7T0BXZ9"/>
<name>A0A7T0BXZ9_9BACT</name>
<dbReference type="Proteomes" id="UP000594688">
    <property type="component" value="Chromosome"/>
</dbReference>
<protein>
    <submittedName>
        <fullName evidence="2">HDOD domain-containing protein</fullName>
    </submittedName>
</protein>
<proteinExistence type="predicted"/>
<dbReference type="InterPro" id="IPR013976">
    <property type="entry name" value="HDOD"/>
</dbReference>
<dbReference type="PROSITE" id="PS51833">
    <property type="entry name" value="HDOD"/>
    <property type="match status" value="1"/>
</dbReference>
<reference evidence="2 3" key="1">
    <citation type="submission" date="2020-02" db="EMBL/GenBank/DDBJ databases">
        <title>Genomic and physiological characterization of two novel Nitrospinaceae genera.</title>
        <authorList>
            <person name="Mueller A.J."/>
            <person name="Jung M.-Y."/>
            <person name="Strachan C.R."/>
            <person name="Herbold C.W."/>
            <person name="Kirkegaard R.H."/>
            <person name="Daims H."/>
        </authorList>
    </citation>
    <scope>NUCLEOTIDE SEQUENCE [LARGE SCALE GENOMIC DNA]</scope>
    <source>
        <strain evidence="2">EB</strain>
    </source>
</reference>
<dbReference type="PANTHER" id="PTHR33525">
    <property type="match status" value="1"/>
</dbReference>
<sequence>MQVTPDSLVENNPKISSLPEIFYLINEVISDPDSSFGDVAQVISNDTSLSLRLLKIVNSPFFNFPQKIDTITHAISIVGTEQLRDLALATSVLTRFNGINDPKIDMNSFWRHSLGCGVTARVLALQCRQPNAERFFLMGMVHDVGRLILFENLSDKASQLLNRESPEEPTLVDREKDMLGFHHGDIGGALCRAWNLPTLLEQVITHHHHPENAEDFFLETGLLHLANLITKAMELGNSGDTYVSPLDEAMWKRIGLTPGHLSSIWSQVSLQFEETADVILTG</sequence>
<evidence type="ECO:0000313" key="3">
    <source>
        <dbReference type="Proteomes" id="UP000594688"/>
    </source>
</evidence>